<reference evidence="3" key="1">
    <citation type="submission" date="2023-03" db="EMBL/GenBank/DDBJ databases">
        <title>Chromosome-scale reference genome and RAD-based genetic map of yellow starthistle (Centaurea solstitialis) reveal putative structural variation and QTLs associated with invader traits.</title>
        <authorList>
            <person name="Reatini B."/>
            <person name="Cang F.A."/>
            <person name="Jiang Q."/>
            <person name="Mckibben M.T.W."/>
            <person name="Barker M.S."/>
            <person name="Rieseberg L.H."/>
            <person name="Dlugosch K.M."/>
        </authorList>
    </citation>
    <scope>NUCLEOTIDE SEQUENCE</scope>
    <source>
        <strain evidence="3">CAN-66</strain>
        <tissue evidence="3">Leaf</tissue>
    </source>
</reference>
<comment type="caution">
    <text evidence="3">The sequence shown here is derived from an EMBL/GenBank/DDBJ whole genome shotgun (WGS) entry which is preliminary data.</text>
</comment>
<comment type="similarity">
    <text evidence="1">Belongs to the short-chain dehydrogenases/reductases (SDR) family.</text>
</comment>
<dbReference type="Gene3D" id="3.40.50.720">
    <property type="entry name" value="NAD(P)-binding Rossmann-like Domain"/>
    <property type="match status" value="2"/>
</dbReference>
<dbReference type="Proteomes" id="UP001172457">
    <property type="component" value="Chromosome 3"/>
</dbReference>
<dbReference type="InterPro" id="IPR036291">
    <property type="entry name" value="NAD(P)-bd_dom_sf"/>
</dbReference>
<evidence type="ECO:0000313" key="3">
    <source>
        <dbReference type="EMBL" id="KAJ9554994.1"/>
    </source>
</evidence>
<dbReference type="InterPro" id="IPR045309">
    <property type="entry name" value="ABA2-like"/>
</dbReference>
<gene>
    <name evidence="3" type="ORF">OSB04_009608</name>
</gene>
<proteinExistence type="inferred from homology"/>
<dbReference type="Pfam" id="PF00106">
    <property type="entry name" value="adh_short"/>
    <property type="match status" value="1"/>
</dbReference>
<dbReference type="AlphaFoldDB" id="A0AA38T7L7"/>
<dbReference type="SUPFAM" id="SSF51735">
    <property type="entry name" value="NAD(P)-binding Rossmann-fold domains"/>
    <property type="match status" value="2"/>
</dbReference>
<dbReference type="PANTHER" id="PTHR43180:SF45">
    <property type="entry name" value="SECOISOLARICIRESINOL DEHYDROGENASE-LIKE ISOFORM X1"/>
    <property type="match status" value="1"/>
</dbReference>
<evidence type="ECO:0000256" key="1">
    <source>
        <dbReference type="ARBA" id="ARBA00006484"/>
    </source>
</evidence>
<dbReference type="PRINTS" id="PR00080">
    <property type="entry name" value="SDRFAMILY"/>
</dbReference>
<keyword evidence="4" id="KW-1185">Reference proteome</keyword>
<evidence type="ECO:0000313" key="4">
    <source>
        <dbReference type="Proteomes" id="UP001172457"/>
    </source>
</evidence>
<accession>A0AA38T7L7</accession>
<organism evidence="3 4">
    <name type="scientific">Centaurea solstitialis</name>
    <name type="common">yellow star-thistle</name>
    <dbReference type="NCBI Taxonomy" id="347529"/>
    <lineage>
        <taxon>Eukaryota</taxon>
        <taxon>Viridiplantae</taxon>
        <taxon>Streptophyta</taxon>
        <taxon>Embryophyta</taxon>
        <taxon>Tracheophyta</taxon>
        <taxon>Spermatophyta</taxon>
        <taxon>Magnoliopsida</taxon>
        <taxon>eudicotyledons</taxon>
        <taxon>Gunneridae</taxon>
        <taxon>Pentapetalae</taxon>
        <taxon>asterids</taxon>
        <taxon>campanulids</taxon>
        <taxon>Asterales</taxon>
        <taxon>Asteraceae</taxon>
        <taxon>Carduoideae</taxon>
        <taxon>Cardueae</taxon>
        <taxon>Centaureinae</taxon>
        <taxon>Centaurea</taxon>
    </lineage>
</organism>
<dbReference type="Pfam" id="PF13561">
    <property type="entry name" value="adh_short_C2"/>
    <property type="match status" value="1"/>
</dbReference>
<dbReference type="PRINTS" id="PR00081">
    <property type="entry name" value="GDHRDH"/>
</dbReference>
<dbReference type="GO" id="GO:0016616">
    <property type="term" value="F:oxidoreductase activity, acting on the CH-OH group of donors, NAD or NADP as acceptor"/>
    <property type="evidence" value="ECO:0007669"/>
    <property type="project" value="InterPro"/>
</dbReference>
<evidence type="ECO:0000256" key="2">
    <source>
        <dbReference type="ARBA" id="ARBA00023002"/>
    </source>
</evidence>
<dbReference type="PROSITE" id="PS00061">
    <property type="entry name" value="ADH_SHORT"/>
    <property type="match status" value="1"/>
</dbReference>
<keyword evidence="2" id="KW-0560">Oxidoreductase</keyword>
<dbReference type="InterPro" id="IPR020904">
    <property type="entry name" value="Sc_DH/Rdtase_CS"/>
</dbReference>
<dbReference type="FunFam" id="3.40.50.720:FF:000084">
    <property type="entry name" value="Short-chain dehydrogenase reductase"/>
    <property type="match status" value="2"/>
</dbReference>
<dbReference type="InterPro" id="IPR002347">
    <property type="entry name" value="SDR_fam"/>
</dbReference>
<sequence>MSLLTQKVHKDSHFTVPSILIRPQGNFGRLQGKVAIVTGGASGFGESTVRLFAKHGAKVVIADVQDQRGTSLCQELLSISGNIVMYVHCDVTLDSDVQNLVNTTVSKYGSLDIMFNNAGISGDSTDNMILGSSIDNWKRVLEVNAFGSFLGAKHAARVMIPANSGVILFTSSVVSVIAGNMPHAYVMSKNAVVGLMKNLCVELGQYGIRVNCISPGGVATPLLVNAMGMEKELVESVCLSSPLKGVMPTADDVAKAALYLGSDEGKFVSGMNLVVDGGYSTTNPSYATTVKRCKMKDEKLMDKKNAPMSPALGLLLGARASDDVAMLNSGHRVKHGCLFVLSGKTNLEENEEDAMLKFCVPNNPPSDNQYFLITSMFSNELQSSGFSGDRCSSDNVCFSWVFPATFVSFSSSPSSFKSFTPISTLHPWLLPSPVILFNVLSGDLDLYSLRQPQFCFSGQIDGLQGKVAIVTGGASGFGESTVRLFAKHGAKVVIADVQDQQGASLCEELLSKSGNEVTYVHCDVTLDSDVENLVNTTVSKYGKLDIMFNNAGITGDTQSAILSSGVENFKRVFEVNALSAFLGAKHAARVMIPAKRGVVLFTASLVTVSAGDTSYAYTMSKHSVVGLTKNLCVELGRHGIRVNCISPWELPHR</sequence>
<protein>
    <submittedName>
        <fullName evidence="3">Uncharacterized protein</fullName>
    </submittedName>
</protein>
<dbReference type="PANTHER" id="PTHR43180">
    <property type="entry name" value="3-OXOACYL-(ACYL-CARRIER-PROTEIN) REDUCTASE (AFU_ORTHOLOGUE AFUA_6G11210)"/>
    <property type="match status" value="1"/>
</dbReference>
<name>A0AA38T7L7_9ASTR</name>
<dbReference type="CDD" id="cd05326">
    <property type="entry name" value="secoisolariciresinol-DH_like_SDR_c"/>
    <property type="match status" value="1"/>
</dbReference>
<dbReference type="EMBL" id="JARYMX010000003">
    <property type="protein sequence ID" value="KAJ9554994.1"/>
    <property type="molecule type" value="Genomic_DNA"/>
</dbReference>